<feature type="compositionally biased region" description="Polar residues" evidence="1">
    <location>
        <begin position="152"/>
        <end position="170"/>
    </location>
</feature>
<evidence type="ECO:0000313" key="3">
    <source>
        <dbReference type="Proteomes" id="UP000886523"/>
    </source>
</evidence>
<feature type="region of interest" description="Disordered" evidence="1">
    <location>
        <begin position="152"/>
        <end position="171"/>
    </location>
</feature>
<evidence type="ECO:0000256" key="1">
    <source>
        <dbReference type="SAM" id="MobiDB-lite"/>
    </source>
</evidence>
<dbReference type="AlphaFoldDB" id="A0A9P6AIN2"/>
<organism evidence="2 3">
    <name type="scientific">Hydnum rufescens UP504</name>
    <dbReference type="NCBI Taxonomy" id="1448309"/>
    <lineage>
        <taxon>Eukaryota</taxon>
        <taxon>Fungi</taxon>
        <taxon>Dikarya</taxon>
        <taxon>Basidiomycota</taxon>
        <taxon>Agaricomycotina</taxon>
        <taxon>Agaricomycetes</taxon>
        <taxon>Cantharellales</taxon>
        <taxon>Hydnaceae</taxon>
        <taxon>Hydnum</taxon>
    </lineage>
</organism>
<dbReference type="EMBL" id="MU129109">
    <property type="protein sequence ID" value="KAF9506508.1"/>
    <property type="molecule type" value="Genomic_DNA"/>
</dbReference>
<reference evidence="2" key="1">
    <citation type="journal article" date="2020" name="Nat. Commun.">
        <title>Large-scale genome sequencing of mycorrhizal fungi provides insights into the early evolution of symbiotic traits.</title>
        <authorList>
            <person name="Miyauchi S."/>
            <person name="Kiss E."/>
            <person name="Kuo A."/>
            <person name="Drula E."/>
            <person name="Kohler A."/>
            <person name="Sanchez-Garcia M."/>
            <person name="Morin E."/>
            <person name="Andreopoulos B."/>
            <person name="Barry K.W."/>
            <person name="Bonito G."/>
            <person name="Buee M."/>
            <person name="Carver A."/>
            <person name="Chen C."/>
            <person name="Cichocki N."/>
            <person name="Clum A."/>
            <person name="Culley D."/>
            <person name="Crous P.W."/>
            <person name="Fauchery L."/>
            <person name="Girlanda M."/>
            <person name="Hayes R.D."/>
            <person name="Keri Z."/>
            <person name="LaButti K."/>
            <person name="Lipzen A."/>
            <person name="Lombard V."/>
            <person name="Magnuson J."/>
            <person name="Maillard F."/>
            <person name="Murat C."/>
            <person name="Nolan M."/>
            <person name="Ohm R.A."/>
            <person name="Pangilinan J."/>
            <person name="Pereira M.F."/>
            <person name="Perotto S."/>
            <person name="Peter M."/>
            <person name="Pfister S."/>
            <person name="Riley R."/>
            <person name="Sitrit Y."/>
            <person name="Stielow J.B."/>
            <person name="Szollosi G."/>
            <person name="Zifcakova L."/>
            <person name="Stursova M."/>
            <person name="Spatafora J.W."/>
            <person name="Tedersoo L."/>
            <person name="Vaario L.M."/>
            <person name="Yamada A."/>
            <person name="Yan M."/>
            <person name="Wang P."/>
            <person name="Xu J."/>
            <person name="Bruns T."/>
            <person name="Baldrian P."/>
            <person name="Vilgalys R."/>
            <person name="Dunand C."/>
            <person name="Henrissat B."/>
            <person name="Grigoriev I.V."/>
            <person name="Hibbett D."/>
            <person name="Nagy L.G."/>
            <person name="Martin F.M."/>
        </authorList>
    </citation>
    <scope>NUCLEOTIDE SEQUENCE</scope>
    <source>
        <strain evidence="2">UP504</strain>
    </source>
</reference>
<comment type="caution">
    <text evidence="2">The sequence shown here is derived from an EMBL/GenBank/DDBJ whole genome shotgun (WGS) entry which is preliminary data.</text>
</comment>
<keyword evidence="3" id="KW-1185">Reference proteome</keyword>
<name>A0A9P6AIN2_9AGAM</name>
<dbReference type="OrthoDB" id="3269075at2759"/>
<evidence type="ECO:0000313" key="2">
    <source>
        <dbReference type="EMBL" id="KAF9506508.1"/>
    </source>
</evidence>
<accession>A0A9P6AIN2</accession>
<gene>
    <name evidence="2" type="ORF">BS47DRAFT_1399459</name>
</gene>
<dbReference type="Proteomes" id="UP000886523">
    <property type="component" value="Unassembled WGS sequence"/>
</dbReference>
<proteinExistence type="predicted"/>
<sequence length="292" mass="32593">MAKVEDWPVLKNGVAKTILHQELAAYIFEDDSEQKEKYALKPKEFAKSVGSCLKILRNEYKDLKATLNSTGHGVKPLDVEEGTSAEIKKTFPWWDEFHAFWMDLPNYNPIDVINSARCGAEGRCGGLLAGDGLDHEDEQENMEIDFLSLPPSLTHTHTHNPSTASYSHSPSLALIPDGASSTSALSQPVTPNVVTSKKTSTSCRMLTPLERFKKSQAGDQELFKIKQELEASMRLAKIEARERLHMEELKAQEHRDICQLEFQRKLQPSSLFKGELSLQEDLVSHGQVGASS</sequence>
<protein>
    <submittedName>
        <fullName evidence="2">Uncharacterized protein</fullName>
    </submittedName>
</protein>